<comment type="caution">
    <text evidence="1">The sequence shown here is derived from an EMBL/GenBank/DDBJ whole genome shotgun (WGS) entry which is preliminary data.</text>
</comment>
<accession>A0ABD3HRY2</accession>
<keyword evidence="2" id="KW-1185">Reference proteome</keyword>
<proteinExistence type="predicted"/>
<dbReference type="AlphaFoldDB" id="A0ABD3HRY2"/>
<gene>
    <name evidence="1" type="ORF">R1sor_007357</name>
</gene>
<organism evidence="1 2">
    <name type="scientific">Riccia sorocarpa</name>
    <dbReference type="NCBI Taxonomy" id="122646"/>
    <lineage>
        <taxon>Eukaryota</taxon>
        <taxon>Viridiplantae</taxon>
        <taxon>Streptophyta</taxon>
        <taxon>Embryophyta</taxon>
        <taxon>Marchantiophyta</taxon>
        <taxon>Marchantiopsida</taxon>
        <taxon>Marchantiidae</taxon>
        <taxon>Marchantiales</taxon>
        <taxon>Ricciaceae</taxon>
        <taxon>Riccia</taxon>
    </lineage>
</organism>
<evidence type="ECO:0000313" key="1">
    <source>
        <dbReference type="EMBL" id="KAL3693706.1"/>
    </source>
</evidence>
<reference evidence="1 2" key="1">
    <citation type="submission" date="2024-09" db="EMBL/GenBank/DDBJ databases">
        <title>Chromosome-scale assembly of Riccia sorocarpa.</title>
        <authorList>
            <person name="Paukszto L."/>
        </authorList>
    </citation>
    <scope>NUCLEOTIDE SEQUENCE [LARGE SCALE GENOMIC DNA]</scope>
    <source>
        <strain evidence="1">LP-2024</strain>
        <tissue evidence="1">Aerial parts of the thallus</tissue>
    </source>
</reference>
<dbReference type="EMBL" id="JBJQOH010000003">
    <property type="protein sequence ID" value="KAL3693706.1"/>
    <property type="molecule type" value="Genomic_DNA"/>
</dbReference>
<name>A0ABD3HRY2_9MARC</name>
<dbReference type="Proteomes" id="UP001633002">
    <property type="component" value="Unassembled WGS sequence"/>
</dbReference>
<protein>
    <submittedName>
        <fullName evidence="1">Uncharacterized protein</fullName>
    </submittedName>
</protein>
<sequence length="280" mass="30085">MASGSRSAEETERIRRDLEQLFGLEIGSDEEWSEAEDAVETEVSVIELSPEDIAGTTWNFTVTTNGDGFCMPLQESGEEVFVSRLWDGETVPELVGFGALLEGNDGVYRAGVEVGRGGFRRRAQTGSLSAPPEQVVLGSQIESTNAAMLGVGREVSLIKIGMVEIHADLRGLHAKLDAHTVDFSSQIRALKEAVSQAESAVEINEVRSGLRKLLKSAESDLPEQSLQTLHGLADEQKRLVLAVADQQGSLVALEGNVQGVHDVCLKAKNLSAETQSQLTA</sequence>
<evidence type="ECO:0000313" key="2">
    <source>
        <dbReference type="Proteomes" id="UP001633002"/>
    </source>
</evidence>